<reference evidence="2" key="2">
    <citation type="submission" date="2021-04" db="EMBL/GenBank/DDBJ databases">
        <authorList>
            <person name="Gilroy R."/>
        </authorList>
    </citation>
    <scope>NUCLEOTIDE SEQUENCE</scope>
    <source>
        <strain evidence="2">CHK192-9172</strain>
    </source>
</reference>
<dbReference type="PANTHER" id="PTHR43617:SF38">
    <property type="entry name" value="N-ACETYLTRANSFERASE DOMAIN-CONTAINING PROTEIN"/>
    <property type="match status" value="1"/>
</dbReference>
<sequence length="173" mass="19786">MNSCDASRVAEILIFAKRAAYRPIFRDDYVSFQKMSVLDLALSYRDNQDLQKDVFVYDDGIVRGMISIDPNFAPREWHLKELYIDPFFQHQGIGSALMSEFLSMAADAGSRQVSLWVLEANTAARRFYESFGWLPSGERKLEPGTDQFLLMYRSGQCRGNESKKGEHSYGKST</sequence>
<dbReference type="EMBL" id="DXCH01000331">
    <property type="protein sequence ID" value="HIZ08714.1"/>
    <property type="molecule type" value="Genomic_DNA"/>
</dbReference>
<dbReference type="Pfam" id="PF00583">
    <property type="entry name" value="Acetyltransf_1"/>
    <property type="match status" value="1"/>
</dbReference>
<accession>A0A9D2D578</accession>
<evidence type="ECO:0000313" key="2">
    <source>
        <dbReference type="EMBL" id="HIZ08714.1"/>
    </source>
</evidence>
<dbReference type="PANTHER" id="PTHR43617">
    <property type="entry name" value="L-AMINO ACID N-ACETYLTRANSFERASE"/>
    <property type="match status" value="1"/>
</dbReference>
<proteinExistence type="predicted"/>
<evidence type="ECO:0000313" key="3">
    <source>
        <dbReference type="Proteomes" id="UP000824024"/>
    </source>
</evidence>
<dbReference type="InterPro" id="IPR050276">
    <property type="entry name" value="MshD_Acetyltransferase"/>
</dbReference>
<gene>
    <name evidence="2" type="ORF">IAA08_12360</name>
</gene>
<dbReference type="PROSITE" id="PS51186">
    <property type="entry name" value="GNAT"/>
    <property type="match status" value="1"/>
</dbReference>
<dbReference type="SUPFAM" id="SSF55729">
    <property type="entry name" value="Acyl-CoA N-acyltransferases (Nat)"/>
    <property type="match status" value="1"/>
</dbReference>
<protein>
    <submittedName>
        <fullName evidence="2">GNAT family N-acetyltransferase</fullName>
    </submittedName>
</protein>
<dbReference type="GO" id="GO:0016747">
    <property type="term" value="F:acyltransferase activity, transferring groups other than amino-acyl groups"/>
    <property type="evidence" value="ECO:0007669"/>
    <property type="project" value="InterPro"/>
</dbReference>
<organism evidence="2 3">
    <name type="scientific">Candidatus Eubacterium avistercoris</name>
    <dbReference type="NCBI Taxonomy" id="2838567"/>
    <lineage>
        <taxon>Bacteria</taxon>
        <taxon>Bacillati</taxon>
        <taxon>Bacillota</taxon>
        <taxon>Clostridia</taxon>
        <taxon>Eubacteriales</taxon>
        <taxon>Eubacteriaceae</taxon>
        <taxon>Eubacterium</taxon>
    </lineage>
</organism>
<reference evidence="2" key="1">
    <citation type="journal article" date="2021" name="PeerJ">
        <title>Extensive microbial diversity within the chicken gut microbiome revealed by metagenomics and culture.</title>
        <authorList>
            <person name="Gilroy R."/>
            <person name="Ravi A."/>
            <person name="Getino M."/>
            <person name="Pursley I."/>
            <person name="Horton D.L."/>
            <person name="Alikhan N.F."/>
            <person name="Baker D."/>
            <person name="Gharbi K."/>
            <person name="Hall N."/>
            <person name="Watson M."/>
            <person name="Adriaenssens E.M."/>
            <person name="Foster-Nyarko E."/>
            <person name="Jarju S."/>
            <person name="Secka A."/>
            <person name="Antonio M."/>
            <person name="Oren A."/>
            <person name="Chaudhuri R.R."/>
            <person name="La Ragione R."/>
            <person name="Hildebrand F."/>
            <person name="Pallen M.J."/>
        </authorList>
    </citation>
    <scope>NUCLEOTIDE SEQUENCE</scope>
    <source>
        <strain evidence="2">CHK192-9172</strain>
    </source>
</reference>
<dbReference type="CDD" id="cd04301">
    <property type="entry name" value="NAT_SF"/>
    <property type="match status" value="1"/>
</dbReference>
<dbReference type="Proteomes" id="UP000824024">
    <property type="component" value="Unassembled WGS sequence"/>
</dbReference>
<dbReference type="AlphaFoldDB" id="A0A9D2D578"/>
<dbReference type="Gene3D" id="3.40.630.30">
    <property type="match status" value="1"/>
</dbReference>
<dbReference type="InterPro" id="IPR000182">
    <property type="entry name" value="GNAT_dom"/>
</dbReference>
<name>A0A9D2D578_9FIRM</name>
<evidence type="ECO:0000259" key="1">
    <source>
        <dbReference type="PROSITE" id="PS51186"/>
    </source>
</evidence>
<feature type="domain" description="N-acetyltransferase" evidence="1">
    <location>
        <begin position="19"/>
        <end position="156"/>
    </location>
</feature>
<dbReference type="InterPro" id="IPR016181">
    <property type="entry name" value="Acyl_CoA_acyltransferase"/>
</dbReference>
<comment type="caution">
    <text evidence="2">The sequence shown here is derived from an EMBL/GenBank/DDBJ whole genome shotgun (WGS) entry which is preliminary data.</text>
</comment>